<comment type="caution">
    <text evidence="5">The sequence shown here is derived from an EMBL/GenBank/DDBJ whole genome shotgun (WGS) entry which is preliminary data.</text>
</comment>
<evidence type="ECO:0000256" key="1">
    <source>
        <dbReference type="ARBA" id="ARBA00023015"/>
    </source>
</evidence>
<dbReference type="RefSeq" id="WP_378533461.1">
    <property type="nucleotide sequence ID" value="NZ_JBHSBH010000008.1"/>
</dbReference>
<sequence length="84" mass="8928">MARGQWSTANGCALPGTSSPTNTTSNRRSADRRSIKGSDRPIERIAAAAGFGTAANFRAVFRREVGLPPAAYRRSHRLEPGTAA</sequence>
<keyword evidence="6" id="KW-1185">Reference proteome</keyword>
<feature type="region of interest" description="Disordered" evidence="3">
    <location>
        <begin position="1"/>
        <end position="41"/>
    </location>
</feature>
<evidence type="ECO:0000313" key="6">
    <source>
        <dbReference type="Proteomes" id="UP001595847"/>
    </source>
</evidence>
<feature type="domain" description="HTH araC/xylS-type" evidence="4">
    <location>
        <begin position="27"/>
        <end position="75"/>
    </location>
</feature>
<dbReference type="InterPro" id="IPR018060">
    <property type="entry name" value="HTH_AraC"/>
</dbReference>
<protein>
    <submittedName>
        <fullName evidence="5">Helix-turn-helix domain-containing protein</fullName>
    </submittedName>
</protein>
<dbReference type="Proteomes" id="UP001595847">
    <property type="component" value="Unassembled WGS sequence"/>
</dbReference>
<dbReference type="InterPro" id="IPR009057">
    <property type="entry name" value="Homeodomain-like_sf"/>
</dbReference>
<gene>
    <name evidence="5" type="ORF">ACFOVU_13550</name>
</gene>
<keyword evidence="1" id="KW-0805">Transcription regulation</keyword>
<organism evidence="5 6">
    <name type="scientific">Nocardiopsis sediminis</name>
    <dbReference type="NCBI Taxonomy" id="1778267"/>
    <lineage>
        <taxon>Bacteria</taxon>
        <taxon>Bacillati</taxon>
        <taxon>Actinomycetota</taxon>
        <taxon>Actinomycetes</taxon>
        <taxon>Streptosporangiales</taxon>
        <taxon>Nocardiopsidaceae</taxon>
        <taxon>Nocardiopsis</taxon>
    </lineage>
</organism>
<dbReference type="SUPFAM" id="SSF46689">
    <property type="entry name" value="Homeodomain-like"/>
    <property type="match status" value="1"/>
</dbReference>
<feature type="compositionally biased region" description="Low complexity" evidence="3">
    <location>
        <begin position="17"/>
        <end position="27"/>
    </location>
</feature>
<evidence type="ECO:0000256" key="3">
    <source>
        <dbReference type="SAM" id="MobiDB-lite"/>
    </source>
</evidence>
<evidence type="ECO:0000259" key="4">
    <source>
        <dbReference type="PROSITE" id="PS01124"/>
    </source>
</evidence>
<keyword evidence="2" id="KW-0804">Transcription</keyword>
<dbReference type="PROSITE" id="PS01124">
    <property type="entry name" value="HTH_ARAC_FAMILY_2"/>
    <property type="match status" value="1"/>
</dbReference>
<feature type="compositionally biased region" description="Basic and acidic residues" evidence="3">
    <location>
        <begin position="28"/>
        <end position="41"/>
    </location>
</feature>
<dbReference type="Pfam" id="PF12833">
    <property type="entry name" value="HTH_18"/>
    <property type="match status" value="1"/>
</dbReference>
<dbReference type="EMBL" id="JBHSBH010000008">
    <property type="protein sequence ID" value="MFC3996950.1"/>
    <property type="molecule type" value="Genomic_DNA"/>
</dbReference>
<name>A0ABV8FLN1_9ACTN</name>
<evidence type="ECO:0000313" key="5">
    <source>
        <dbReference type="EMBL" id="MFC3996950.1"/>
    </source>
</evidence>
<reference evidence="6" key="1">
    <citation type="journal article" date="2019" name="Int. J. Syst. Evol. Microbiol.">
        <title>The Global Catalogue of Microorganisms (GCM) 10K type strain sequencing project: providing services to taxonomists for standard genome sequencing and annotation.</title>
        <authorList>
            <consortium name="The Broad Institute Genomics Platform"/>
            <consortium name="The Broad Institute Genome Sequencing Center for Infectious Disease"/>
            <person name="Wu L."/>
            <person name="Ma J."/>
        </authorList>
    </citation>
    <scope>NUCLEOTIDE SEQUENCE [LARGE SCALE GENOMIC DNA]</scope>
    <source>
        <strain evidence="6">TBRC 1826</strain>
    </source>
</reference>
<proteinExistence type="predicted"/>
<feature type="compositionally biased region" description="Polar residues" evidence="3">
    <location>
        <begin position="1"/>
        <end position="10"/>
    </location>
</feature>
<dbReference type="Gene3D" id="1.10.10.60">
    <property type="entry name" value="Homeodomain-like"/>
    <property type="match status" value="1"/>
</dbReference>
<accession>A0ABV8FLN1</accession>
<evidence type="ECO:0000256" key="2">
    <source>
        <dbReference type="ARBA" id="ARBA00023163"/>
    </source>
</evidence>